<accession>A0ABR6YAU1</accession>
<keyword evidence="3" id="KW-1185">Reference proteome</keyword>
<dbReference type="RefSeq" id="WP_186941760.1">
    <property type="nucleotide sequence ID" value="NZ_JACOGA010000007.1"/>
</dbReference>
<keyword evidence="1" id="KW-0812">Transmembrane</keyword>
<name>A0ABR6YAU1_9BURK</name>
<proteinExistence type="predicted"/>
<organism evidence="2 3">
    <name type="scientific">Undibacterium flavidum</name>
    <dbReference type="NCBI Taxonomy" id="2762297"/>
    <lineage>
        <taxon>Bacteria</taxon>
        <taxon>Pseudomonadati</taxon>
        <taxon>Pseudomonadota</taxon>
        <taxon>Betaproteobacteria</taxon>
        <taxon>Burkholderiales</taxon>
        <taxon>Oxalobacteraceae</taxon>
        <taxon>Undibacterium</taxon>
    </lineage>
</organism>
<comment type="caution">
    <text evidence="2">The sequence shown here is derived from an EMBL/GenBank/DDBJ whole genome shotgun (WGS) entry which is preliminary data.</text>
</comment>
<evidence type="ECO:0000256" key="1">
    <source>
        <dbReference type="SAM" id="Phobius"/>
    </source>
</evidence>
<feature type="transmembrane region" description="Helical" evidence="1">
    <location>
        <begin position="24"/>
        <end position="45"/>
    </location>
</feature>
<dbReference type="EMBL" id="JACOGA010000007">
    <property type="protein sequence ID" value="MBC3873725.1"/>
    <property type="molecule type" value="Genomic_DNA"/>
</dbReference>
<evidence type="ECO:0000313" key="2">
    <source>
        <dbReference type="EMBL" id="MBC3873725.1"/>
    </source>
</evidence>
<keyword evidence="1" id="KW-0472">Membrane</keyword>
<evidence type="ECO:0000313" key="3">
    <source>
        <dbReference type="Proteomes" id="UP000624279"/>
    </source>
</evidence>
<keyword evidence="1" id="KW-1133">Transmembrane helix</keyword>
<protein>
    <submittedName>
        <fullName evidence="2">Type II secretion system protein</fullName>
    </submittedName>
</protein>
<gene>
    <name evidence="2" type="ORF">H8K55_09000</name>
</gene>
<reference evidence="2 3" key="1">
    <citation type="submission" date="2020-08" db="EMBL/GenBank/DDBJ databases">
        <title>Novel species isolated from subtropical streams in China.</title>
        <authorList>
            <person name="Lu H."/>
        </authorList>
    </citation>
    <scope>NUCLEOTIDE SEQUENCE [LARGE SCALE GENOMIC DNA]</scope>
    <source>
        <strain evidence="2 3">LX15W</strain>
    </source>
</reference>
<dbReference type="Proteomes" id="UP000624279">
    <property type="component" value="Unassembled WGS sequence"/>
</dbReference>
<sequence length="188" mass="21068">MSISVQLRQSSSSPNYHNRHKSTGFTYIGLLIVIALLGVVSVATIQVGSILQRRSAEEALLDIGAEYQRAMVSYANATINGQRSSPQSLNDLIKDPRYPKITRHLRRIYDDPLTGKNTWGLIYAKDNNGIIGIYSLSDQKPIKIGNFSLQFSQFKNKSSYREWIFFNPSLYAVGSESYPNTLSGQSVR</sequence>